<evidence type="ECO:0000259" key="1">
    <source>
        <dbReference type="Pfam" id="PF06985"/>
    </source>
</evidence>
<accession>A0A0D2I4E5</accession>
<reference evidence="2" key="1">
    <citation type="submission" date="2015-01" db="EMBL/GenBank/DDBJ databases">
        <title>The Genome Sequence of Cladophialophora bantiana CBS 173.52.</title>
        <authorList>
            <consortium name="The Broad Institute Genomics Platform"/>
            <person name="Cuomo C."/>
            <person name="de Hoog S."/>
            <person name="Gorbushina A."/>
            <person name="Stielow B."/>
            <person name="Teixiera M."/>
            <person name="Abouelleil A."/>
            <person name="Chapman S.B."/>
            <person name="Priest M."/>
            <person name="Young S.K."/>
            <person name="Wortman J."/>
            <person name="Nusbaum C."/>
            <person name="Birren B."/>
        </authorList>
    </citation>
    <scope>NUCLEOTIDE SEQUENCE [LARGE SCALE GENOMIC DNA]</scope>
    <source>
        <strain evidence="2">CBS 173.52</strain>
    </source>
</reference>
<dbReference type="VEuPathDB" id="FungiDB:Z519_07734"/>
<dbReference type="HOGENOM" id="CLU_386344_0_0_1"/>
<dbReference type="PANTHER" id="PTHR33112">
    <property type="entry name" value="DOMAIN PROTEIN, PUTATIVE-RELATED"/>
    <property type="match status" value="1"/>
</dbReference>
<evidence type="ECO:0000313" key="2">
    <source>
        <dbReference type="EMBL" id="KIW91764.1"/>
    </source>
</evidence>
<organism evidence="2 3">
    <name type="scientific">Cladophialophora bantiana (strain ATCC 10958 / CBS 173.52 / CDC B-1940 / NIH 8579)</name>
    <name type="common">Xylohypha bantiana</name>
    <dbReference type="NCBI Taxonomy" id="1442370"/>
    <lineage>
        <taxon>Eukaryota</taxon>
        <taxon>Fungi</taxon>
        <taxon>Dikarya</taxon>
        <taxon>Ascomycota</taxon>
        <taxon>Pezizomycotina</taxon>
        <taxon>Eurotiomycetes</taxon>
        <taxon>Chaetothyriomycetidae</taxon>
        <taxon>Chaetothyriales</taxon>
        <taxon>Herpotrichiellaceae</taxon>
        <taxon>Cladophialophora</taxon>
    </lineage>
</organism>
<dbReference type="Pfam" id="PF06985">
    <property type="entry name" value="HET"/>
    <property type="match status" value="1"/>
</dbReference>
<dbReference type="OrthoDB" id="4161767at2759"/>
<dbReference type="PANTHER" id="PTHR33112:SF12">
    <property type="entry name" value="HETEROKARYON INCOMPATIBILITY DOMAIN-CONTAINING PROTEIN"/>
    <property type="match status" value="1"/>
</dbReference>
<proteinExistence type="predicted"/>
<gene>
    <name evidence="2" type="ORF">Z519_07734</name>
</gene>
<name>A0A0D2I4E5_CLAB1</name>
<dbReference type="GeneID" id="27700662"/>
<protein>
    <recommendedName>
        <fullName evidence="1">Heterokaryon incompatibility domain-containing protein</fullName>
    </recommendedName>
</protein>
<dbReference type="Proteomes" id="UP000053789">
    <property type="component" value="Unassembled WGS sequence"/>
</dbReference>
<dbReference type="RefSeq" id="XP_016618433.1">
    <property type="nucleotide sequence ID" value="XM_016765464.1"/>
</dbReference>
<dbReference type="InterPro" id="IPR010730">
    <property type="entry name" value="HET"/>
</dbReference>
<feature type="domain" description="Heterokaryon incompatibility" evidence="1">
    <location>
        <begin position="250"/>
        <end position="380"/>
    </location>
</feature>
<keyword evidence="3" id="KW-1185">Reference proteome</keyword>
<dbReference type="EMBL" id="KN846990">
    <property type="protein sequence ID" value="KIW91764.1"/>
    <property type="molecule type" value="Genomic_DNA"/>
</dbReference>
<sequence>MAPHCLTFNRYTHYYTILNQNVWNKIWPILISEIPLIIEAADVPVKMEHNHPQDPLIDLDQGIQFNGIGEDGHETFLLRKENMTTFDFCKTVQKPYDLTVCLVLLRARQLAGDAFSLRSDGSWNEGGWRKAYNLYKLLWPEDVLCCPWRGRSEPDLFPEEETPSELTDGNSNMTNVNAKETNLIQDQVRRQDFSDVGKVIRNLLSSCISDPTHRKCAQNELRWQSLPGVTLRLIDVFLGRIVDAPEGCSFLALSYVWGETRISGLRDETMQWFAQNGSLFQAKNIPRVISEAIQLCGAIGERYLWVDALCIKQDDTRDKAIQILRMRKIFGSAKMTIVAAAGHDANSPLCASNQPRNQELSPNRIYQNSIWTTRGWTFQEAALSHRMLVFSTLGLYFECQDQLWNIDESSLETTALPRGANEWDFLYGSSGSELNAYYSAVEGYSKRNLTYQSDVLNAFQGIMKTFSSTLDGRNNEFYFGLPTSLFDQAICWQTDQHCPHLRRPQYPSWSWLGWRQRIFWKSQPDAHTRSAQMLYQPVNKRKRLMFAQLGAVGSSPLFTHQYGHRRPCYFQGQDRKDGEWAWGLPAALSIYSRGTSSLCLMSSLAQLVVSRIDLAPTEEPNGLYSVMADSPNREILGTVQLDRGWRDDQPDFMPFMALDGEEEDGTLVLTILMCLSHSDNDSDSREYSRVQTMECQIGEETWKKAGALLRLIWLI</sequence>
<dbReference type="AlphaFoldDB" id="A0A0D2I4E5"/>
<evidence type="ECO:0000313" key="3">
    <source>
        <dbReference type="Proteomes" id="UP000053789"/>
    </source>
</evidence>